<dbReference type="AlphaFoldDB" id="A0A4Y8Q0K5"/>
<proteinExistence type="predicted"/>
<sequence>MRGTKGMRLKAILADDEAIIVRNLQAVIPWNELGIDVVGTAKNGVEALELCRVHEPDLVLSDIRMPQMDGITFVERLREWNEYCEIVMVTGYQDFEYARSLLRFGVSDYVLKPIHYEALEQSIAGLAETIRERKRTRRSEAQKWNQAFRVAYEKLLFDVLMDYSTVLPKTVLPTDELDLEGMSYIVCLVDVDGYSQKSLSWKEEERKLWNFAVRNVLQEQIAADSPRSAVLQIREGEWCLLLERGSAAAETEKAEDAEPLRRLAAELQSAVERNVKLSVSVGFLPRLVGLHELAGAYKLLQRTVQLGAGEPKAVRFAKEQREPSDSNLTVWHLVEEMVNGLKACSRPRTEEALTRLRELLESLPVASFDRAFQMLHFLILHMLREMREMSSLDGPAEERMWTQLDQCKSLADLLRVMTGLMEYGLEGTNKKKNSELLMEAAKTYIHANYAADFGIEDIADSLGISCSYFSLLFKQHFGETFVEYLTRHRMELAQSMLLLSDKSVTEIGRAVGYAERRYFTKVFQKFTGEIPSEFREKRKPV</sequence>
<evidence type="ECO:0000313" key="7">
    <source>
        <dbReference type="EMBL" id="TFE87241.1"/>
    </source>
</evidence>
<dbReference type="OrthoDB" id="9788446at2"/>
<dbReference type="GO" id="GO:0043565">
    <property type="term" value="F:sequence-specific DNA binding"/>
    <property type="evidence" value="ECO:0007669"/>
    <property type="project" value="InterPro"/>
</dbReference>
<dbReference type="EMBL" id="MYFO01000014">
    <property type="protein sequence ID" value="TFE87241.1"/>
    <property type="molecule type" value="Genomic_DNA"/>
</dbReference>
<keyword evidence="4" id="KW-0597">Phosphoprotein</keyword>
<dbReference type="Gene3D" id="1.10.10.60">
    <property type="entry name" value="Homeodomain-like"/>
    <property type="match status" value="2"/>
</dbReference>
<comment type="caution">
    <text evidence="7">The sequence shown here is derived from an EMBL/GenBank/DDBJ whole genome shotgun (WGS) entry which is preliminary data.</text>
</comment>
<dbReference type="InterPro" id="IPR020449">
    <property type="entry name" value="Tscrpt_reg_AraC-type_HTH"/>
</dbReference>
<dbReference type="Gene3D" id="3.40.50.2300">
    <property type="match status" value="1"/>
</dbReference>
<evidence type="ECO:0000256" key="2">
    <source>
        <dbReference type="ARBA" id="ARBA00023125"/>
    </source>
</evidence>
<dbReference type="Pfam" id="PF12833">
    <property type="entry name" value="HTH_18"/>
    <property type="match status" value="1"/>
</dbReference>
<dbReference type="SMART" id="SM00342">
    <property type="entry name" value="HTH_ARAC"/>
    <property type="match status" value="1"/>
</dbReference>
<dbReference type="Pfam" id="PF00072">
    <property type="entry name" value="Response_reg"/>
    <property type="match status" value="1"/>
</dbReference>
<feature type="domain" description="HTH araC/xylS-type" evidence="5">
    <location>
        <begin position="439"/>
        <end position="537"/>
    </location>
</feature>
<evidence type="ECO:0000256" key="4">
    <source>
        <dbReference type="PROSITE-ProRule" id="PRU00169"/>
    </source>
</evidence>
<dbReference type="PANTHER" id="PTHR43280:SF2">
    <property type="entry name" value="HTH-TYPE TRANSCRIPTIONAL REGULATOR EXSA"/>
    <property type="match status" value="1"/>
</dbReference>
<dbReference type="InterPro" id="IPR009057">
    <property type="entry name" value="Homeodomain-like_sf"/>
</dbReference>
<dbReference type="PANTHER" id="PTHR43280">
    <property type="entry name" value="ARAC-FAMILY TRANSCRIPTIONAL REGULATOR"/>
    <property type="match status" value="1"/>
</dbReference>
<keyword evidence="2" id="KW-0238">DNA-binding</keyword>
<feature type="domain" description="Response regulatory" evidence="6">
    <location>
        <begin position="10"/>
        <end position="127"/>
    </location>
</feature>
<reference evidence="7 8" key="1">
    <citation type="submission" date="2017-03" db="EMBL/GenBank/DDBJ databases">
        <title>Isolation of Levoglucosan Utilizing Bacteria.</title>
        <authorList>
            <person name="Arya A.S."/>
        </authorList>
    </citation>
    <scope>NUCLEOTIDE SEQUENCE [LARGE SCALE GENOMIC DNA]</scope>
    <source>
        <strain evidence="7 8">MEC069</strain>
    </source>
</reference>
<keyword evidence="1" id="KW-0805">Transcription regulation</keyword>
<evidence type="ECO:0000256" key="3">
    <source>
        <dbReference type="ARBA" id="ARBA00023163"/>
    </source>
</evidence>
<dbReference type="GO" id="GO:0003700">
    <property type="term" value="F:DNA-binding transcription factor activity"/>
    <property type="evidence" value="ECO:0007669"/>
    <property type="project" value="InterPro"/>
</dbReference>
<evidence type="ECO:0000259" key="5">
    <source>
        <dbReference type="PROSITE" id="PS01124"/>
    </source>
</evidence>
<organism evidence="7 8">
    <name type="scientific">Paenibacillus athensensis</name>
    <dbReference type="NCBI Taxonomy" id="1967502"/>
    <lineage>
        <taxon>Bacteria</taxon>
        <taxon>Bacillati</taxon>
        <taxon>Bacillota</taxon>
        <taxon>Bacilli</taxon>
        <taxon>Bacillales</taxon>
        <taxon>Paenibacillaceae</taxon>
        <taxon>Paenibacillus</taxon>
    </lineage>
</organism>
<dbReference type="GO" id="GO:0000160">
    <property type="term" value="P:phosphorelay signal transduction system"/>
    <property type="evidence" value="ECO:0007669"/>
    <property type="project" value="InterPro"/>
</dbReference>
<evidence type="ECO:0008006" key="9">
    <source>
        <dbReference type="Google" id="ProtNLM"/>
    </source>
</evidence>
<dbReference type="SUPFAM" id="SSF46689">
    <property type="entry name" value="Homeodomain-like"/>
    <property type="match status" value="2"/>
</dbReference>
<dbReference type="InterPro" id="IPR011006">
    <property type="entry name" value="CheY-like_superfamily"/>
</dbReference>
<evidence type="ECO:0000313" key="8">
    <source>
        <dbReference type="Proteomes" id="UP000298246"/>
    </source>
</evidence>
<dbReference type="InterPro" id="IPR018060">
    <property type="entry name" value="HTH_AraC"/>
</dbReference>
<keyword evidence="3" id="KW-0804">Transcription</keyword>
<dbReference type="Proteomes" id="UP000298246">
    <property type="component" value="Unassembled WGS sequence"/>
</dbReference>
<evidence type="ECO:0000259" key="6">
    <source>
        <dbReference type="PROSITE" id="PS50110"/>
    </source>
</evidence>
<keyword evidence="8" id="KW-1185">Reference proteome</keyword>
<dbReference type="PROSITE" id="PS01124">
    <property type="entry name" value="HTH_ARAC_FAMILY_2"/>
    <property type="match status" value="1"/>
</dbReference>
<feature type="modified residue" description="4-aspartylphosphate" evidence="4">
    <location>
        <position position="62"/>
    </location>
</feature>
<protein>
    <recommendedName>
        <fullName evidence="9">AraC family transcriptional regulator</fullName>
    </recommendedName>
</protein>
<dbReference type="InterPro" id="IPR001789">
    <property type="entry name" value="Sig_transdc_resp-reg_receiver"/>
</dbReference>
<dbReference type="SUPFAM" id="SSF52172">
    <property type="entry name" value="CheY-like"/>
    <property type="match status" value="1"/>
</dbReference>
<name>A0A4Y8Q0K5_9BACL</name>
<evidence type="ECO:0000256" key="1">
    <source>
        <dbReference type="ARBA" id="ARBA00023015"/>
    </source>
</evidence>
<dbReference type="PRINTS" id="PR00032">
    <property type="entry name" value="HTHARAC"/>
</dbReference>
<gene>
    <name evidence="7" type="ORF">B5M42_12390</name>
</gene>
<dbReference type="PROSITE" id="PS50110">
    <property type="entry name" value="RESPONSE_REGULATORY"/>
    <property type="match status" value="1"/>
</dbReference>
<dbReference type="SMART" id="SM00448">
    <property type="entry name" value="REC"/>
    <property type="match status" value="1"/>
</dbReference>
<accession>A0A4Y8Q0K5</accession>
<dbReference type="CDD" id="cd17536">
    <property type="entry name" value="REC_YesN-like"/>
    <property type="match status" value="1"/>
</dbReference>